<sequence length="69" mass="8041">MAKENTKQADSKPIIEENYLLKDLIENCEALTGYRKEIAVGALFNCNETEMTKKEFEGRIKKFLERKVE</sequence>
<protein>
    <recommendedName>
        <fullName evidence="1">YqzN/YkzM domain-containing protein</fullName>
    </recommendedName>
</protein>
<dbReference type="EMBL" id="MF417875">
    <property type="protein sequence ID" value="ASN68288.1"/>
    <property type="molecule type" value="Genomic_DNA"/>
</dbReference>
<organism evidence="2">
    <name type="scientific">uncultured Caudovirales phage</name>
    <dbReference type="NCBI Taxonomy" id="2100421"/>
    <lineage>
        <taxon>Viruses</taxon>
        <taxon>Duplodnaviria</taxon>
        <taxon>Heunggongvirae</taxon>
        <taxon>Uroviricota</taxon>
        <taxon>Caudoviricetes</taxon>
        <taxon>Peduoviridae</taxon>
        <taxon>Maltschvirus</taxon>
        <taxon>Maltschvirus maltsch</taxon>
    </lineage>
</organism>
<feature type="domain" description="YqzN/YkzM" evidence="1">
    <location>
        <begin position="16"/>
        <end position="67"/>
    </location>
</feature>
<accession>A0A2H4J7J8</accession>
<reference evidence="2" key="1">
    <citation type="submission" date="2017-06" db="EMBL/GenBank/DDBJ databases">
        <title>Novel phages from South African skin metaviromes.</title>
        <authorList>
            <person name="van Zyl L.J."/>
            <person name="Abrahams Y."/>
            <person name="Stander E.A."/>
            <person name="Kirby B.M."/>
            <person name="Clavaud C."/>
            <person name="Farcet C."/>
            <person name="Breton L."/>
            <person name="Trindade M.I."/>
        </authorList>
    </citation>
    <scope>NUCLEOTIDE SEQUENCE</scope>
</reference>
<dbReference type="Pfam" id="PF26160">
    <property type="entry name" value="YqzN_YkzM"/>
    <property type="match status" value="1"/>
</dbReference>
<name>A0A2H4J7J8_9CAUD</name>
<evidence type="ECO:0000259" key="1">
    <source>
        <dbReference type="Pfam" id="PF26160"/>
    </source>
</evidence>
<gene>
    <name evidence="2" type="ORF">10S11_26</name>
</gene>
<dbReference type="InterPro" id="IPR058869">
    <property type="entry name" value="YqzN_YkzM"/>
</dbReference>
<evidence type="ECO:0000313" key="2">
    <source>
        <dbReference type="EMBL" id="ASN68288.1"/>
    </source>
</evidence>
<proteinExistence type="predicted"/>